<proteinExistence type="predicted"/>
<dbReference type="EMBL" id="HACM01003368">
    <property type="protein sequence ID" value="CRZ03810.1"/>
    <property type="molecule type" value="Transcribed_RNA"/>
</dbReference>
<name>A0A0H5QNY3_9EUKA</name>
<evidence type="ECO:0000256" key="1">
    <source>
        <dbReference type="SAM" id="MobiDB-lite"/>
    </source>
</evidence>
<evidence type="ECO:0000313" key="2">
    <source>
        <dbReference type="EMBL" id="CRZ03810.1"/>
    </source>
</evidence>
<dbReference type="AlphaFoldDB" id="A0A0H5QNY3"/>
<protein>
    <submittedName>
        <fullName evidence="2">Uncharacterized protein</fullName>
    </submittedName>
</protein>
<organism evidence="2">
    <name type="scientific">Spongospora subterranea</name>
    <dbReference type="NCBI Taxonomy" id="70186"/>
    <lineage>
        <taxon>Eukaryota</taxon>
        <taxon>Sar</taxon>
        <taxon>Rhizaria</taxon>
        <taxon>Endomyxa</taxon>
        <taxon>Phytomyxea</taxon>
        <taxon>Plasmodiophorida</taxon>
        <taxon>Plasmodiophoridae</taxon>
        <taxon>Spongospora</taxon>
    </lineage>
</organism>
<feature type="region of interest" description="Disordered" evidence="1">
    <location>
        <begin position="97"/>
        <end position="118"/>
    </location>
</feature>
<sequence length="118" mass="13527">MLAADQRIRLSTVVSCFIIKMINPSPFDDLHFAIGLAATMGETSSAKQNEDDGLYIKVRNLMSEVDQLHRTTNRHPSGRHCDANATINRKCYQHLHEGPRSRRCNPANRYHSTKYQRM</sequence>
<reference evidence="2" key="1">
    <citation type="submission" date="2015-04" db="EMBL/GenBank/DDBJ databases">
        <title>The genome sequence of the plant pathogenic Rhizarian Plasmodiophora brassicae reveals insights in its biotrophic life cycle and the origin of chitin synthesis.</title>
        <authorList>
            <person name="Schwelm A."/>
            <person name="Fogelqvist J."/>
            <person name="Knaust A."/>
            <person name="Julke S."/>
            <person name="Lilja T."/>
            <person name="Dhandapani V."/>
            <person name="Bonilla-Rosso G."/>
            <person name="Karlsson M."/>
            <person name="Shevchenko A."/>
            <person name="Choi S.R."/>
            <person name="Kim H.G."/>
            <person name="Park J.Y."/>
            <person name="Lim Y.P."/>
            <person name="Ludwig-Muller J."/>
            <person name="Dixelius C."/>
        </authorList>
    </citation>
    <scope>NUCLEOTIDE SEQUENCE</scope>
    <source>
        <tissue evidence="2">Potato root galls</tissue>
    </source>
</reference>
<accession>A0A0H5QNY3</accession>